<dbReference type="Pfam" id="PF02482">
    <property type="entry name" value="Ribosomal_S30AE"/>
    <property type="match status" value="1"/>
</dbReference>
<evidence type="ECO:0000313" key="4">
    <source>
        <dbReference type="EMBL" id="JAG85681.1"/>
    </source>
</evidence>
<evidence type="ECO:0000256" key="2">
    <source>
        <dbReference type="SAM" id="MobiDB-lite"/>
    </source>
</evidence>
<dbReference type="PANTHER" id="PTHR33231:SF1">
    <property type="entry name" value="30S RIBOSOMAL PROTEIN"/>
    <property type="match status" value="1"/>
</dbReference>
<dbReference type="Gene3D" id="3.30.160.100">
    <property type="entry name" value="Ribosome hibernation promotion factor-like"/>
    <property type="match status" value="1"/>
</dbReference>
<accession>A0A0C9RGX8</accession>
<dbReference type="Gene3D" id="3.30.505.50">
    <property type="entry name" value="Sigma 54 modulation/S30EA ribosomal protein, C-terminal domain"/>
    <property type="match status" value="1"/>
</dbReference>
<dbReference type="NCBIfam" id="TIGR00741">
    <property type="entry name" value="yfiA"/>
    <property type="match status" value="1"/>
</dbReference>
<dbReference type="HAMAP" id="MF_00839">
    <property type="entry name" value="HPF"/>
    <property type="match status" value="1"/>
</dbReference>
<dbReference type="InterPro" id="IPR050574">
    <property type="entry name" value="HPF/YfiA_ribosome-assoc"/>
</dbReference>
<evidence type="ECO:0000259" key="3">
    <source>
        <dbReference type="Pfam" id="PF16321"/>
    </source>
</evidence>
<proteinExistence type="inferred from homology"/>
<dbReference type="FunFam" id="3.30.505.50:FF:000003">
    <property type="entry name" value="ribosome-binding factor PSRP1, chloroplastic"/>
    <property type="match status" value="1"/>
</dbReference>
<dbReference type="EMBL" id="GCHU01025057">
    <property type="protein sequence ID" value="JAG85681.1"/>
    <property type="molecule type" value="Transcribed_RNA"/>
</dbReference>
<dbReference type="PANTHER" id="PTHR33231">
    <property type="entry name" value="30S RIBOSOMAL PROTEIN"/>
    <property type="match status" value="1"/>
</dbReference>
<dbReference type="GO" id="GO:0022627">
    <property type="term" value="C:cytosolic small ribosomal subunit"/>
    <property type="evidence" value="ECO:0007669"/>
    <property type="project" value="TreeGrafter"/>
</dbReference>
<feature type="region of interest" description="Disordered" evidence="2">
    <location>
        <begin position="282"/>
        <end position="309"/>
    </location>
</feature>
<dbReference type="SUPFAM" id="SSF69754">
    <property type="entry name" value="Ribosome binding protein Y (YfiA homologue)"/>
    <property type="match status" value="1"/>
</dbReference>
<dbReference type="InterPro" id="IPR036567">
    <property type="entry name" value="RHF-like"/>
</dbReference>
<dbReference type="CDD" id="cd00552">
    <property type="entry name" value="RaiA"/>
    <property type="match status" value="1"/>
</dbReference>
<dbReference type="InterPro" id="IPR003489">
    <property type="entry name" value="RHF/RaiA"/>
</dbReference>
<organism evidence="4">
    <name type="scientific">Wollemia nobilis</name>
    <dbReference type="NCBI Taxonomy" id="56998"/>
    <lineage>
        <taxon>Eukaryota</taxon>
        <taxon>Viridiplantae</taxon>
        <taxon>Streptophyta</taxon>
        <taxon>Embryophyta</taxon>
        <taxon>Tracheophyta</taxon>
        <taxon>Spermatophyta</taxon>
        <taxon>Pinopsida</taxon>
        <taxon>Pinidae</taxon>
        <taxon>Conifers II</taxon>
        <taxon>Araucariales</taxon>
        <taxon>Araucariaceae</taxon>
        <taxon>Wollemia</taxon>
    </lineage>
</organism>
<dbReference type="GO" id="GO:0043024">
    <property type="term" value="F:ribosomal small subunit binding"/>
    <property type="evidence" value="ECO:0007669"/>
    <property type="project" value="TreeGrafter"/>
</dbReference>
<reference evidence="4" key="1">
    <citation type="submission" date="2015-02" db="EMBL/GenBank/DDBJ databases">
        <title>A transcriptome of Wollemia nobilis - a relic of Gondwana.</title>
        <authorList>
            <person name="Chia J.Y."/>
            <person name="Leong Y.S."/>
            <person name="Abdul Karim S."/>
            <person name="Wan Azmi N."/>
            <person name="Hercus R."/>
            <person name="Croft L."/>
        </authorList>
    </citation>
    <scope>NUCLEOTIDE SEQUENCE</scope>
    <source>
        <strain evidence="4">MaeBrown</strain>
        <tissue evidence="4">Leaf</tissue>
    </source>
</reference>
<dbReference type="InterPro" id="IPR034694">
    <property type="entry name" value="HPF_long/plastid"/>
</dbReference>
<keyword evidence="1" id="KW-0810">Translation regulation</keyword>
<feature type="region of interest" description="Disordered" evidence="2">
    <location>
        <begin position="191"/>
        <end position="211"/>
    </location>
</feature>
<dbReference type="InterPro" id="IPR038416">
    <property type="entry name" value="Ribosom_S30AE_C_sf"/>
</dbReference>
<feature type="compositionally biased region" description="Acidic residues" evidence="2">
    <location>
        <begin position="195"/>
        <end position="211"/>
    </location>
</feature>
<protein>
    <submittedName>
        <fullName evidence="4">TSA: Wollemia nobilis Ref_Wollemi_Transcript_25246_1536 transcribed RNA sequence</fullName>
    </submittedName>
</protein>
<evidence type="ECO:0000256" key="1">
    <source>
        <dbReference type="ARBA" id="ARBA00022845"/>
    </source>
</evidence>
<dbReference type="AlphaFoldDB" id="A0A0C9RGX8"/>
<sequence length="309" mass="34834">MALKSAILFPCPALSSSADPHRPFTPQLKTSFLCACTPSTLSSSTCALQGHHPLQWKFLGPVTTKGRGGIQINCMAWNGPLSSVRLMVQARNFQLTDAVRTHVEEKVGKAVLHFAYLVKEVDVRLSLRGGEVGKGPKLRRCEVTIFTKKHGVVRVEEDAESTYASIDIVSHKIQRKLRKIKEKDIHLRRKQTGLDEPELEEVDQMPGEEPDDLFDEVVRTKYFEMPPMTRDEALDQLVNVDHDFYAFRNTESGDVNVLYKRKEGGYGVIIPKSNERWENLTTELPGEVPEESQPTHVPEEVPKESQSTK</sequence>
<name>A0A0C9RGX8_9CONI</name>
<dbReference type="GO" id="GO:0045900">
    <property type="term" value="P:negative regulation of translational elongation"/>
    <property type="evidence" value="ECO:0007669"/>
    <property type="project" value="TreeGrafter"/>
</dbReference>
<dbReference type="InterPro" id="IPR032528">
    <property type="entry name" value="Ribosom_S30AE_C"/>
</dbReference>
<dbReference type="FunFam" id="3.30.160.100:FF:000006">
    <property type="entry name" value="Ribosome-binding factor PSRP1, chloroplastic"/>
    <property type="match status" value="1"/>
</dbReference>
<feature type="domain" description="Sigma 54 modulation/S30EA ribosomal protein C-terminal" evidence="3">
    <location>
        <begin position="215"/>
        <end position="268"/>
    </location>
</feature>
<dbReference type="Pfam" id="PF16321">
    <property type="entry name" value="Ribosom_S30AE_C"/>
    <property type="match status" value="1"/>
</dbReference>